<dbReference type="Proteomes" id="UP000682811">
    <property type="component" value="Unassembled WGS sequence"/>
</dbReference>
<dbReference type="EMBL" id="BORT01000001">
    <property type="protein sequence ID" value="GIO45431.1"/>
    <property type="molecule type" value="Genomic_DNA"/>
</dbReference>
<dbReference type="AlphaFoldDB" id="A0A920CLS9"/>
<comment type="caution">
    <text evidence="9">The sequence shown here is derived from an EMBL/GenBank/DDBJ whole genome shotgun (WGS) entry which is preliminary data.</text>
</comment>
<feature type="transmembrane region" description="Helical" evidence="7">
    <location>
        <begin position="155"/>
        <end position="175"/>
    </location>
</feature>
<keyword evidence="4 7" id="KW-0812">Transmembrane</keyword>
<dbReference type="InterPro" id="IPR017850">
    <property type="entry name" value="Alkaline_phosphatase_core_sf"/>
</dbReference>
<protein>
    <submittedName>
        <fullName evidence="9">Phosphoglycerol transferase</fullName>
    </submittedName>
</protein>
<keyword evidence="3" id="KW-1003">Cell membrane</keyword>
<evidence type="ECO:0000256" key="1">
    <source>
        <dbReference type="ARBA" id="ARBA00004651"/>
    </source>
</evidence>
<dbReference type="SUPFAM" id="SSF53649">
    <property type="entry name" value="Alkaline phosphatase-like"/>
    <property type="match status" value="1"/>
</dbReference>
<feature type="transmembrane region" description="Helical" evidence="7">
    <location>
        <begin position="12"/>
        <end position="29"/>
    </location>
</feature>
<feature type="transmembrane region" description="Helical" evidence="7">
    <location>
        <begin position="41"/>
        <end position="66"/>
    </location>
</feature>
<proteinExistence type="predicted"/>
<dbReference type="InterPro" id="IPR000917">
    <property type="entry name" value="Sulfatase_N"/>
</dbReference>
<evidence type="ECO:0000256" key="3">
    <source>
        <dbReference type="ARBA" id="ARBA00022475"/>
    </source>
</evidence>
<keyword evidence="9" id="KW-0808">Transferase</keyword>
<dbReference type="Pfam" id="PF00884">
    <property type="entry name" value="Sulfatase"/>
    <property type="match status" value="1"/>
</dbReference>
<evidence type="ECO:0000256" key="4">
    <source>
        <dbReference type="ARBA" id="ARBA00022692"/>
    </source>
</evidence>
<feature type="transmembrane region" description="Helical" evidence="7">
    <location>
        <begin position="73"/>
        <end position="92"/>
    </location>
</feature>
<name>A0A920CLS9_9BACL</name>
<dbReference type="GO" id="GO:0016740">
    <property type="term" value="F:transferase activity"/>
    <property type="evidence" value="ECO:0007669"/>
    <property type="project" value="UniProtKB-KW"/>
</dbReference>
<dbReference type="InterPro" id="IPR050448">
    <property type="entry name" value="OpgB/LTA_synthase_biosynth"/>
</dbReference>
<dbReference type="PANTHER" id="PTHR47371:SF3">
    <property type="entry name" value="PHOSPHOGLYCEROL TRANSFERASE I"/>
    <property type="match status" value="1"/>
</dbReference>
<keyword evidence="6 7" id="KW-0472">Membrane</keyword>
<evidence type="ECO:0000313" key="10">
    <source>
        <dbReference type="Proteomes" id="UP000682811"/>
    </source>
</evidence>
<sequence length="604" mass="67871">MFQYFKPSKRLGAALLSFLLGGFVLNFIMQAASLNMDFGSVFAWISQYCWLYISGSLFFFFILLVFAAVIPNMYSGALIAFLVCSILALANYKKLGTTGEPLFPWDLMQIKNAKEMSKITKGMISPIAVVAVIVLIAALIYLICKLPKIKVQLPLRLTLVVVSIMMIAGFIQMVGGQHVLATSMKYQSIPWNQKVNYSQNGFVYAFTGNLNQNLMDKPDGYSEEAIAEIAQKYSGLPDTPSGKAPAEQPNIMYLMDEAFFDPTRMPTYTFSQDPLQFIHRVQNTTPSGFMLSPEFGGNTANIEFEALTGLSMYFLKDGSIPYQQRIVKMPSLPSIVSILKEKGYEAKALHPFDDTFYNRNRVYPILGFDQFTSEKDMQNADRFTPNGYISDMFAVQEAVSELKKADKPTFLHLVTMQNHFPFTKGLNGENTITVGGVKQEYKDELETYVHDTKLTDDALAYLSKEIKNIKRPTIVVFWGDHLPALSEGIYTQTGWNDNPRLKHETKLLYMANFDIGKQSVGTLSPAFIGPTVFQLSGQNMPPYYRLLEKVKSEIPGLNKQVLIGSSGVISGLNPEQQELVNDYRMVEYDLLEGKQYSVNLLFNS</sequence>
<keyword evidence="10" id="KW-1185">Reference proteome</keyword>
<gene>
    <name evidence="9" type="ORF">J34TS1_01960</name>
</gene>
<organism evidence="9 10">
    <name type="scientific">Paenibacillus azoreducens</name>
    <dbReference type="NCBI Taxonomy" id="116718"/>
    <lineage>
        <taxon>Bacteria</taxon>
        <taxon>Bacillati</taxon>
        <taxon>Bacillota</taxon>
        <taxon>Bacilli</taxon>
        <taxon>Bacillales</taxon>
        <taxon>Paenibacillaceae</taxon>
        <taxon>Paenibacillus</taxon>
    </lineage>
</organism>
<comment type="subcellular location">
    <subcellularLocation>
        <location evidence="1">Cell membrane</location>
        <topology evidence="1">Multi-pass membrane protein</topology>
    </subcellularLocation>
</comment>
<feature type="domain" description="Sulfatase N-terminal" evidence="8">
    <location>
        <begin position="249"/>
        <end position="537"/>
    </location>
</feature>
<comment type="pathway">
    <text evidence="2">Cell wall biogenesis; lipoteichoic acid biosynthesis.</text>
</comment>
<dbReference type="PANTHER" id="PTHR47371">
    <property type="entry name" value="LIPOTEICHOIC ACID SYNTHASE"/>
    <property type="match status" value="1"/>
</dbReference>
<keyword evidence="5 7" id="KW-1133">Transmembrane helix</keyword>
<evidence type="ECO:0000256" key="5">
    <source>
        <dbReference type="ARBA" id="ARBA00022989"/>
    </source>
</evidence>
<evidence type="ECO:0000313" key="9">
    <source>
        <dbReference type="EMBL" id="GIO45431.1"/>
    </source>
</evidence>
<evidence type="ECO:0000256" key="6">
    <source>
        <dbReference type="ARBA" id="ARBA00023136"/>
    </source>
</evidence>
<dbReference type="Gene3D" id="3.40.720.10">
    <property type="entry name" value="Alkaline Phosphatase, subunit A"/>
    <property type="match status" value="1"/>
</dbReference>
<reference evidence="9 10" key="1">
    <citation type="submission" date="2021-03" db="EMBL/GenBank/DDBJ databases">
        <title>Antimicrobial resistance genes in bacteria isolated from Japanese honey, and their potential for conferring macrolide and lincosamide resistance in the American foulbrood pathogen Paenibacillus larvae.</title>
        <authorList>
            <person name="Okamoto M."/>
            <person name="Kumagai M."/>
            <person name="Kanamori H."/>
            <person name="Takamatsu D."/>
        </authorList>
    </citation>
    <scope>NUCLEOTIDE SEQUENCE [LARGE SCALE GENOMIC DNA]</scope>
    <source>
        <strain evidence="9 10">J34TS1</strain>
    </source>
</reference>
<evidence type="ECO:0000259" key="8">
    <source>
        <dbReference type="Pfam" id="PF00884"/>
    </source>
</evidence>
<feature type="transmembrane region" description="Helical" evidence="7">
    <location>
        <begin position="123"/>
        <end position="143"/>
    </location>
</feature>
<dbReference type="RefSeq" id="WP_212976615.1">
    <property type="nucleotide sequence ID" value="NZ_AP025343.1"/>
</dbReference>
<evidence type="ECO:0000256" key="7">
    <source>
        <dbReference type="SAM" id="Phobius"/>
    </source>
</evidence>
<dbReference type="CDD" id="cd16015">
    <property type="entry name" value="LTA_synthase"/>
    <property type="match status" value="1"/>
</dbReference>
<dbReference type="GO" id="GO:0005886">
    <property type="term" value="C:plasma membrane"/>
    <property type="evidence" value="ECO:0007669"/>
    <property type="project" value="UniProtKB-SubCell"/>
</dbReference>
<evidence type="ECO:0000256" key="2">
    <source>
        <dbReference type="ARBA" id="ARBA00004936"/>
    </source>
</evidence>
<accession>A0A920CLS9</accession>